<proteinExistence type="predicted"/>
<organism evidence="2 3">
    <name type="scientific">Eutypa lata (strain UCR-EL1)</name>
    <name type="common">Grapevine dieback disease fungus</name>
    <name type="synonym">Eutypa armeniacae</name>
    <dbReference type="NCBI Taxonomy" id="1287681"/>
    <lineage>
        <taxon>Eukaryota</taxon>
        <taxon>Fungi</taxon>
        <taxon>Dikarya</taxon>
        <taxon>Ascomycota</taxon>
        <taxon>Pezizomycotina</taxon>
        <taxon>Sordariomycetes</taxon>
        <taxon>Xylariomycetidae</taxon>
        <taxon>Xylariales</taxon>
        <taxon>Diatrypaceae</taxon>
        <taxon>Eutypa</taxon>
    </lineage>
</organism>
<evidence type="ECO:0000259" key="1">
    <source>
        <dbReference type="Pfam" id="PF24852"/>
    </source>
</evidence>
<dbReference type="OrthoDB" id="4710340at2759"/>
<dbReference type="InterPro" id="IPR056143">
    <property type="entry name" value="DUF7726"/>
</dbReference>
<sequence length="324" mass="36574">MLSVIESEAVLDAAREMNRRDVLRIELENGIREKDDVDTELIEADDDAIWARTEGVDGLRGVGGDRLKMAGSIYAYGPYPRNRRVLADVALAAGWGVEKARDLERRCVRAMARHFAALESKTKPDDGGLLDPDQPRHNGKPFTFQHISWSFLTRYILSEMSEMDPGKTAAVKAAVLDRYESNSIKGRKVLPAYERGTKRISDGDVPVSGADLERAQDALDREARYRAARHRQLHDAGYMPPDQVKRRLKAFIVTREMSEADFCSAIGVTEDQLAAFIRERKMRPLLESRVFHNAQAYMNGGKEVVEVEVVDKGPPPKKRRRRLL</sequence>
<gene>
    <name evidence="2" type="ORF">UCREL1_8407</name>
</gene>
<accession>M7SJY8</accession>
<keyword evidence="3" id="KW-1185">Reference proteome</keyword>
<dbReference type="OMA" id="AIWARTE"/>
<dbReference type="Pfam" id="PF24852">
    <property type="entry name" value="DUF7726"/>
    <property type="match status" value="1"/>
</dbReference>
<dbReference type="KEGG" id="ela:UCREL1_8407"/>
<reference evidence="3" key="1">
    <citation type="journal article" date="2013" name="Genome Announc.">
        <title>Draft genome sequence of the grapevine dieback fungus Eutypa lata UCR-EL1.</title>
        <authorList>
            <person name="Blanco-Ulate B."/>
            <person name="Rolshausen P.E."/>
            <person name="Cantu D."/>
        </authorList>
    </citation>
    <scope>NUCLEOTIDE SEQUENCE [LARGE SCALE GENOMIC DNA]</scope>
    <source>
        <strain evidence="3">UCR-EL1</strain>
    </source>
</reference>
<evidence type="ECO:0000313" key="2">
    <source>
        <dbReference type="EMBL" id="EMR64638.1"/>
    </source>
</evidence>
<feature type="domain" description="DUF7726" evidence="1">
    <location>
        <begin position="241"/>
        <end position="298"/>
    </location>
</feature>
<dbReference type="Proteomes" id="UP000012174">
    <property type="component" value="Unassembled WGS sequence"/>
</dbReference>
<name>M7SJY8_EUTLA</name>
<dbReference type="EMBL" id="KB707036">
    <property type="protein sequence ID" value="EMR64638.1"/>
    <property type="molecule type" value="Genomic_DNA"/>
</dbReference>
<protein>
    <recommendedName>
        <fullName evidence="1">DUF7726 domain-containing protein</fullName>
    </recommendedName>
</protein>
<evidence type="ECO:0000313" key="3">
    <source>
        <dbReference type="Proteomes" id="UP000012174"/>
    </source>
</evidence>
<dbReference type="AlphaFoldDB" id="M7SJY8"/>
<dbReference type="HOGENOM" id="CLU_857965_0_0_1"/>